<keyword evidence="3 6" id="KW-0812">Transmembrane</keyword>
<dbReference type="GO" id="GO:0005886">
    <property type="term" value="C:plasma membrane"/>
    <property type="evidence" value="ECO:0007669"/>
    <property type="project" value="UniProtKB-SubCell"/>
</dbReference>
<dbReference type="STRING" id="1763535.LPB072_16235"/>
<dbReference type="EMBL" id="CP017476">
    <property type="protein sequence ID" value="AOW14158.1"/>
    <property type="molecule type" value="Genomic_DNA"/>
</dbReference>
<evidence type="ECO:0000313" key="11">
    <source>
        <dbReference type="Proteomes" id="UP000185680"/>
    </source>
</evidence>
<comment type="subcellular location">
    <subcellularLocation>
        <location evidence="1">Cell membrane</location>
        <topology evidence="1">Multi-pass membrane protein</topology>
    </subcellularLocation>
</comment>
<dbReference type="InterPro" id="IPR023845">
    <property type="entry name" value="DUF3817_TM"/>
</dbReference>
<accession>A0A163CJW3</accession>
<evidence type="ECO:0000256" key="5">
    <source>
        <dbReference type="ARBA" id="ARBA00023136"/>
    </source>
</evidence>
<dbReference type="OrthoDB" id="8665419at2"/>
<dbReference type="Pfam" id="PF12823">
    <property type="entry name" value="DUF3817"/>
    <property type="match status" value="1"/>
</dbReference>
<evidence type="ECO:0000256" key="2">
    <source>
        <dbReference type="ARBA" id="ARBA00022475"/>
    </source>
</evidence>
<dbReference type="RefSeq" id="WP_066087599.1">
    <property type="nucleotide sequence ID" value="NZ_CP017476.1"/>
</dbReference>
<evidence type="ECO:0000313" key="8">
    <source>
        <dbReference type="EMBL" id="AOW14158.1"/>
    </source>
</evidence>
<evidence type="ECO:0000256" key="3">
    <source>
        <dbReference type="ARBA" id="ARBA00022692"/>
    </source>
</evidence>
<feature type="transmembrane region" description="Helical" evidence="6">
    <location>
        <begin position="38"/>
        <end position="61"/>
    </location>
</feature>
<evidence type="ECO:0000256" key="1">
    <source>
        <dbReference type="ARBA" id="ARBA00004651"/>
    </source>
</evidence>
<gene>
    <name evidence="8" type="ORF">LPB072_16235</name>
    <name evidence="9" type="ORF">LPB72_06480</name>
</gene>
<dbReference type="AlphaFoldDB" id="A0A163CJW3"/>
<evidence type="ECO:0000259" key="7">
    <source>
        <dbReference type="Pfam" id="PF12823"/>
    </source>
</evidence>
<name>A0A163CJW3_9BURK</name>
<dbReference type="Proteomes" id="UP000185680">
    <property type="component" value="Chromosome"/>
</dbReference>
<evidence type="ECO:0000313" key="10">
    <source>
        <dbReference type="Proteomes" id="UP000185657"/>
    </source>
</evidence>
<dbReference type="NCBIfam" id="TIGR03954">
    <property type="entry name" value="integ_memb_HG"/>
    <property type="match status" value="1"/>
</dbReference>
<evidence type="ECO:0000313" key="9">
    <source>
        <dbReference type="EMBL" id="OAD42913.1"/>
    </source>
</evidence>
<reference evidence="9 10" key="1">
    <citation type="submission" date="2016-02" db="EMBL/GenBank/DDBJ databases">
        <title>Draft genome sequence of Hydrogenophaga sp. LPB0072.</title>
        <authorList>
            <person name="Shin S.-K."/>
            <person name="Yi H."/>
        </authorList>
    </citation>
    <scope>NUCLEOTIDE SEQUENCE [LARGE SCALE GENOMIC DNA]</scope>
    <source>
        <strain evidence="9 10">LPB0072</strain>
    </source>
</reference>
<dbReference type="EMBL" id="LVWD01000006">
    <property type="protein sequence ID" value="OAD42913.1"/>
    <property type="molecule type" value="Genomic_DNA"/>
</dbReference>
<feature type="transmembrane region" description="Helical" evidence="6">
    <location>
        <begin position="12"/>
        <end position="32"/>
    </location>
</feature>
<keyword evidence="5 6" id="KW-0472">Membrane</keyword>
<dbReference type="Proteomes" id="UP000185657">
    <property type="component" value="Unassembled WGS sequence"/>
</dbReference>
<evidence type="ECO:0000256" key="4">
    <source>
        <dbReference type="ARBA" id="ARBA00022989"/>
    </source>
</evidence>
<sequence>MPSTPRRHFRLSSLCLLEASTLLLLLLVAVPLKHLAGFGLGVAVMGPAHGLVFLGFCWTLVNRVAAQELTGHVAWKLLAAACLPLGGFYSCRMLRNAAVATEIPLALGEAQS</sequence>
<feature type="domain" description="DUF3817" evidence="7">
    <location>
        <begin position="11"/>
        <end position="94"/>
    </location>
</feature>
<protein>
    <recommendedName>
        <fullName evidence="7">DUF3817 domain-containing protein</fullName>
    </recommendedName>
</protein>
<keyword evidence="4 6" id="KW-1133">Transmembrane helix</keyword>
<keyword evidence="10" id="KW-1185">Reference proteome</keyword>
<evidence type="ECO:0000256" key="6">
    <source>
        <dbReference type="SAM" id="Phobius"/>
    </source>
</evidence>
<keyword evidence="2" id="KW-1003">Cell membrane</keyword>
<dbReference type="KEGG" id="hyl:LPB072_16235"/>
<proteinExistence type="predicted"/>
<organism evidence="8 11">
    <name type="scientific">Hydrogenophaga crassostreae</name>
    <dbReference type="NCBI Taxonomy" id="1763535"/>
    <lineage>
        <taxon>Bacteria</taxon>
        <taxon>Pseudomonadati</taxon>
        <taxon>Pseudomonadota</taxon>
        <taxon>Betaproteobacteria</taxon>
        <taxon>Burkholderiales</taxon>
        <taxon>Comamonadaceae</taxon>
        <taxon>Hydrogenophaga</taxon>
    </lineage>
</organism>
<reference evidence="8 11" key="2">
    <citation type="submission" date="2016-10" db="EMBL/GenBank/DDBJ databases">
        <title>Hydorgenophaga sp. LPB0072 isolated from gastropod.</title>
        <authorList>
            <person name="Kim E."/>
            <person name="Yi H."/>
        </authorList>
    </citation>
    <scope>NUCLEOTIDE SEQUENCE [LARGE SCALE GENOMIC DNA]</scope>
    <source>
        <strain evidence="8 11">LPB0072</strain>
    </source>
</reference>